<keyword evidence="3" id="KW-0560">Oxidoreductase</keyword>
<dbReference type="GO" id="GO:0016491">
    <property type="term" value="F:oxidoreductase activity"/>
    <property type="evidence" value="ECO:0007669"/>
    <property type="project" value="UniProtKB-KW"/>
</dbReference>
<evidence type="ECO:0000256" key="2">
    <source>
        <dbReference type="ARBA" id="ARBA00022857"/>
    </source>
</evidence>
<feature type="domain" description="NADP-dependent oxidoreductase" evidence="4">
    <location>
        <begin position="25"/>
        <end position="315"/>
    </location>
</feature>
<dbReference type="AlphaFoldDB" id="A0AAD1XHH7"/>
<comment type="similarity">
    <text evidence="1">Belongs to the shaker potassium channel beta subunit family.</text>
</comment>
<organism evidence="5 6">
    <name type="scientific">Euplotes crassus</name>
    <dbReference type="NCBI Taxonomy" id="5936"/>
    <lineage>
        <taxon>Eukaryota</taxon>
        <taxon>Sar</taxon>
        <taxon>Alveolata</taxon>
        <taxon>Ciliophora</taxon>
        <taxon>Intramacronucleata</taxon>
        <taxon>Spirotrichea</taxon>
        <taxon>Hypotrichia</taxon>
        <taxon>Euplotida</taxon>
        <taxon>Euplotidae</taxon>
        <taxon>Moneuplotes</taxon>
    </lineage>
</organism>
<proteinExistence type="inferred from homology"/>
<dbReference type="Gene3D" id="3.20.20.100">
    <property type="entry name" value="NADP-dependent oxidoreductase domain"/>
    <property type="match status" value="1"/>
</dbReference>
<protein>
    <recommendedName>
        <fullName evidence="4">NADP-dependent oxidoreductase domain-containing protein</fullName>
    </recommendedName>
</protein>
<dbReference type="Proteomes" id="UP001295684">
    <property type="component" value="Unassembled WGS sequence"/>
</dbReference>
<evidence type="ECO:0000313" key="6">
    <source>
        <dbReference type="Proteomes" id="UP001295684"/>
    </source>
</evidence>
<evidence type="ECO:0000259" key="4">
    <source>
        <dbReference type="Pfam" id="PF00248"/>
    </source>
</evidence>
<dbReference type="InterPro" id="IPR036812">
    <property type="entry name" value="NAD(P)_OxRdtase_dom_sf"/>
</dbReference>
<dbReference type="PRINTS" id="PR01577">
    <property type="entry name" value="KCNABCHANNEL"/>
</dbReference>
<dbReference type="EMBL" id="CAMPGE010014143">
    <property type="protein sequence ID" value="CAI2372834.1"/>
    <property type="molecule type" value="Genomic_DNA"/>
</dbReference>
<keyword evidence="2" id="KW-0521">NADP</keyword>
<evidence type="ECO:0000256" key="3">
    <source>
        <dbReference type="ARBA" id="ARBA00023002"/>
    </source>
</evidence>
<name>A0AAD1XHH7_EUPCR</name>
<gene>
    <name evidence="5" type="ORF">ECRASSUSDP1_LOCUS14168</name>
</gene>
<dbReference type="SUPFAM" id="SSF51430">
    <property type="entry name" value="NAD(P)-linked oxidoreductase"/>
    <property type="match status" value="1"/>
</dbReference>
<reference evidence="5" key="1">
    <citation type="submission" date="2023-07" db="EMBL/GenBank/DDBJ databases">
        <authorList>
            <consortium name="AG Swart"/>
            <person name="Singh M."/>
            <person name="Singh A."/>
            <person name="Seah K."/>
            <person name="Emmerich C."/>
        </authorList>
    </citation>
    <scope>NUCLEOTIDE SEQUENCE</scope>
    <source>
        <strain evidence="5">DP1</strain>
    </source>
</reference>
<accession>A0AAD1XHH7</accession>
<sequence length="370" mass="41908">MAEEHKGSKMIYRHLGNTGLKVSLLSFGTMLAKYTEEDQENWLKCAKAAYDAGVNYFDSAEMYGGGKGDSLLGRAIKEFEWDRDRIVVSVKIMLGGTGPNDGFMSRKHIIEGTKDSLKRMGLDYCDLVFSHRPDYETPLEETCRAFSWLIDKGYAKYWCTSTWPADYIERAISVCKEFDLHLPIADQCEYSMLERNIVEKDYVRLFREYGYGTTIWSPLCKGLLTGKYKKDIIPEGTRFARNPVFKMGGLDMKIAGKEDQVFGALDELQKIAEEQKCEMAELALAWTLVNRDVSTCIFGASKLSQVESNLKALEIAANWTPELEEQINKALGNQPQPEMILVKLTPEAPRRSVSMTYDLKLGGIDKQVKI</sequence>
<comment type="caution">
    <text evidence="5">The sequence shown here is derived from an EMBL/GenBank/DDBJ whole genome shotgun (WGS) entry which is preliminary data.</text>
</comment>
<evidence type="ECO:0000256" key="1">
    <source>
        <dbReference type="ARBA" id="ARBA00006515"/>
    </source>
</evidence>
<dbReference type="Pfam" id="PF00248">
    <property type="entry name" value="Aldo_ket_red"/>
    <property type="match status" value="1"/>
</dbReference>
<dbReference type="PANTHER" id="PTHR43150:SF2">
    <property type="entry name" value="HYPERKINETIC, ISOFORM M"/>
    <property type="match status" value="1"/>
</dbReference>
<dbReference type="InterPro" id="IPR023210">
    <property type="entry name" value="NADP_OxRdtase_dom"/>
</dbReference>
<keyword evidence="6" id="KW-1185">Reference proteome</keyword>
<dbReference type="InterPro" id="IPR005399">
    <property type="entry name" value="K_chnl_volt-dep_bsu_KCNAB-rel"/>
</dbReference>
<dbReference type="PANTHER" id="PTHR43150">
    <property type="entry name" value="HYPERKINETIC, ISOFORM M"/>
    <property type="match status" value="1"/>
</dbReference>
<evidence type="ECO:0000313" key="5">
    <source>
        <dbReference type="EMBL" id="CAI2372834.1"/>
    </source>
</evidence>